<accession>A0A3N1ZTL3</accession>
<evidence type="ECO:0000259" key="1">
    <source>
        <dbReference type="Pfam" id="PF12728"/>
    </source>
</evidence>
<name>A0A3N1ZTL3_9ACTN</name>
<evidence type="ECO:0000313" key="3">
    <source>
        <dbReference type="Proteomes" id="UP000275749"/>
    </source>
</evidence>
<organism evidence="2 3">
    <name type="scientific">Luteococcus japonicus</name>
    <dbReference type="NCBI Taxonomy" id="33984"/>
    <lineage>
        <taxon>Bacteria</taxon>
        <taxon>Bacillati</taxon>
        <taxon>Actinomycetota</taxon>
        <taxon>Actinomycetes</taxon>
        <taxon>Propionibacteriales</taxon>
        <taxon>Propionibacteriaceae</taxon>
        <taxon>Luteococcus</taxon>
    </lineage>
</organism>
<dbReference type="InterPro" id="IPR009061">
    <property type="entry name" value="DNA-bd_dom_put_sf"/>
</dbReference>
<reference evidence="2 3" key="1">
    <citation type="submission" date="2018-11" db="EMBL/GenBank/DDBJ databases">
        <title>Sequencing the genomes of 1000 actinobacteria strains.</title>
        <authorList>
            <person name="Klenk H.-P."/>
        </authorList>
    </citation>
    <scope>NUCLEOTIDE SEQUENCE [LARGE SCALE GENOMIC DNA]</scope>
    <source>
        <strain evidence="2 3">DSM 10546</strain>
    </source>
</reference>
<gene>
    <name evidence="2" type="ORF">EDD41_0635</name>
</gene>
<dbReference type="AlphaFoldDB" id="A0A3N1ZTL3"/>
<dbReference type="InterPro" id="IPR010093">
    <property type="entry name" value="SinI_DNA-bd"/>
</dbReference>
<dbReference type="InterPro" id="IPR041657">
    <property type="entry name" value="HTH_17"/>
</dbReference>
<feature type="domain" description="Helix-turn-helix" evidence="1">
    <location>
        <begin position="12"/>
        <end position="59"/>
    </location>
</feature>
<sequence length="61" mass="6968">MNAEQRMVDVESVQSAARRLGVCPRTVRRMIADGRLPSYRIGDRLIRVQRADVDALVWRAS</sequence>
<dbReference type="NCBIfam" id="TIGR01764">
    <property type="entry name" value="excise"/>
    <property type="match status" value="1"/>
</dbReference>
<evidence type="ECO:0000313" key="2">
    <source>
        <dbReference type="EMBL" id="ROR53482.1"/>
    </source>
</evidence>
<dbReference type="SUPFAM" id="SSF46955">
    <property type="entry name" value="Putative DNA-binding domain"/>
    <property type="match status" value="1"/>
</dbReference>
<dbReference type="Pfam" id="PF12728">
    <property type="entry name" value="HTH_17"/>
    <property type="match status" value="1"/>
</dbReference>
<dbReference type="EMBL" id="RKHG01000001">
    <property type="protein sequence ID" value="ROR53482.1"/>
    <property type="molecule type" value="Genomic_DNA"/>
</dbReference>
<dbReference type="GO" id="GO:0003677">
    <property type="term" value="F:DNA binding"/>
    <property type="evidence" value="ECO:0007669"/>
    <property type="project" value="InterPro"/>
</dbReference>
<dbReference type="RefSeq" id="WP_342769258.1">
    <property type="nucleotide sequence ID" value="NZ_RKHG01000001.1"/>
</dbReference>
<protein>
    <submittedName>
        <fullName evidence="2">Excisionase family DNA binding protein</fullName>
    </submittedName>
</protein>
<proteinExistence type="predicted"/>
<comment type="caution">
    <text evidence="2">The sequence shown here is derived from an EMBL/GenBank/DDBJ whole genome shotgun (WGS) entry which is preliminary data.</text>
</comment>
<dbReference type="Proteomes" id="UP000275749">
    <property type="component" value="Unassembled WGS sequence"/>
</dbReference>